<dbReference type="Proteomes" id="UP001336314">
    <property type="component" value="Unassembled WGS sequence"/>
</dbReference>
<proteinExistence type="predicted"/>
<keyword evidence="2" id="KW-1185">Reference proteome</keyword>
<dbReference type="RefSeq" id="WP_330128089.1">
    <property type="nucleotide sequence ID" value="NZ_JAUHLI010000004.1"/>
</dbReference>
<organism evidence="1 2">
    <name type="scientific">Alkalimonas cellulosilytica</name>
    <dbReference type="NCBI Taxonomy" id="3058395"/>
    <lineage>
        <taxon>Bacteria</taxon>
        <taxon>Pseudomonadati</taxon>
        <taxon>Pseudomonadota</taxon>
        <taxon>Gammaproteobacteria</taxon>
        <taxon>Alkalimonas</taxon>
    </lineage>
</organism>
<evidence type="ECO:0000313" key="2">
    <source>
        <dbReference type="Proteomes" id="UP001336314"/>
    </source>
</evidence>
<comment type="caution">
    <text evidence="1">The sequence shown here is derived from an EMBL/GenBank/DDBJ whole genome shotgun (WGS) entry which is preliminary data.</text>
</comment>
<evidence type="ECO:0000313" key="1">
    <source>
        <dbReference type="EMBL" id="MEE2000963.1"/>
    </source>
</evidence>
<evidence type="ECO:0008006" key="3">
    <source>
        <dbReference type="Google" id="ProtNLM"/>
    </source>
</evidence>
<name>A0ABU7J3L3_9GAMM</name>
<accession>A0ABU7J3L3</accession>
<sequence length="46" mass="4947">MKIATKLMLGASLLTIIAVTISAGATGWLALKQARQSVEYSVHQQF</sequence>
<gene>
    <name evidence="1" type="ORF">QWY20_05815</name>
</gene>
<dbReference type="EMBL" id="JAUHLI010000004">
    <property type="protein sequence ID" value="MEE2000963.1"/>
    <property type="molecule type" value="Genomic_DNA"/>
</dbReference>
<reference evidence="1 2" key="1">
    <citation type="submission" date="2023-07" db="EMBL/GenBank/DDBJ databases">
        <title>Alkalimonas sp., MEB108 novel, alkaliphilic bacterium isolated from Lonar Lake, India.</title>
        <authorList>
            <person name="Joshi A."/>
            <person name="Thite S."/>
        </authorList>
    </citation>
    <scope>NUCLEOTIDE SEQUENCE [LARGE SCALE GENOMIC DNA]</scope>
    <source>
        <strain evidence="1 2">MEB108</strain>
    </source>
</reference>
<protein>
    <recommendedName>
        <fullName evidence="3">Methyl-accepting chemotaxis protein</fullName>
    </recommendedName>
</protein>